<dbReference type="PANTHER" id="PTHR11630:SF43">
    <property type="entry name" value="DNA REPLICATION LICENSING FACTOR MCM6"/>
    <property type="match status" value="1"/>
</dbReference>
<dbReference type="InterPro" id="IPR031327">
    <property type="entry name" value="MCM"/>
</dbReference>
<evidence type="ECO:0000256" key="2">
    <source>
        <dbReference type="ARBA" id="ARBA00022840"/>
    </source>
</evidence>
<keyword evidence="6" id="KW-1185">Reference proteome</keyword>
<feature type="compositionally biased region" description="Basic residues" evidence="3">
    <location>
        <begin position="52"/>
        <end position="61"/>
    </location>
</feature>
<feature type="domain" description="MCM C-terminal AAA(+) ATPase" evidence="4">
    <location>
        <begin position="256"/>
        <end position="336"/>
    </location>
</feature>
<dbReference type="Gene3D" id="3.40.50.300">
    <property type="entry name" value="P-loop containing nucleotide triphosphate hydrolases"/>
    <property type="match status" value="1"/>
</dbReference>
<sequence length="399" mass="45402">MAERRHGGRLGDARGCGRGGGCGDLPNKEVRDLQRDIEIGDLRRQVRDLQRREKRRRKSKPMRSDAAEPRSMDDPLFSEVFTSSDADEPSKISNSNIFSMSVYETPVYDEDILSMVVYDKPVYDEDMLSMPVYDEPVYDEDMLSMPVYDEPVYDEDMFYELPVLMSKSSPPSVKFDDVAEDEGVVVYDDEEYDEAEGEKRLLGFMFGNVDGVGDVILNGRRDTGIRKRKDVDKDVSQQFTTEELDVRQRMRNTPDFFTNLVNSIVPTIFGHQDIKRTILLMLMCGVHKVTYEGINLREGIIDCIMGDPSCAKSQFRKYTADLVPRSDYTSGKSSSGWFEDENFELKHDKEGYGLSWSAFKGGYLLSGSNDCNICRSDVSAMSLGKVLDAKFTYEGHEDY</sequence>
<keyword evidence="2" id="KW-0067">ATP-binding</keyword>
<dbReference type="GO" id="GO:0042555">
    <property type="term" value="C:MCM complex"/>
    <property type="evidence" value="ECO:0007669"/>
    <property type="project" value="TreeGrafter"/>
</dbReference>
<feature type="compositionally biased region" description="Basic and acidic residues" evidence="3">
    <location>
        <begin position="62"/>
        <end position="73"/>
    </location>
</feature>
<gene>
    <name evidence="5" type="ORF">SASPL_114336</name>
</gene>
<dbReference type="PANTHER" id="PTHR11630">
    <property type="entry name" value="DNA REPLICATION LICENSING FACTOR MCM FAMILY MEMBER"/>
    <property type="match status" value="1"/>
</dbReference>
<feature type="compositionally biased region" description="Basic and acidic residues" evidence="3">
    <location>
        <begin position="1"/>
        <end position="12"/>
    </location>
</feature>
<dbReference type="GO" id="GO:1990518">
    <property type="term" value="F:single-stranded 3'-5' DNA helicase activity"/>
    <property type="evidence" value="ECO:0007669"/>
    <property type="project" value="TreeGrafter"/>
</dbReference>
<evidence type="ECO:0000256" key="3">
    <source>
        <dbReference type="SAM" id="MobiDB-lite"/>
    </source>
</evidence>
<keyword evidence="1" id="KW-0547">Nucleotide-binding</keyword>
<dbReference type="Pfam" id="PF00493">
    <property type="entry name" value="MCM"/>
    <property type="match status" value="1"/>
</dbReference>
<dbReference type="EMBL" id="PNBA02000005">
    <property type="protein sequence ID" value="KAG6423928.1"/>
    <property type="molecule type" value="Genomic_DNA"/>
</dbReference>
<protein>
    <recommendedName>
        <fullName evidence="4">MCM C-terminal AAA(+) ATPase domain-containing protein</fullName>
    </recommendedName>
</protein>
<reference evidence="5" key="1">
    <citation type="submission" date="2018-01" db="EMBL/GenBank/DDBJ databases">
        <authorList>
            <person name="Mao J.F."/>
        </authorList>
    </citation>
    <scope>NUCLEOTIDE SEQUENCE</scope>
    <source>
        <strain evidence="5">Huo1</strain>
        <tissue evidence="5">Leaf</tissue>
    </source>
</reference>
<dbReference type="InterPro" id="IPR001208">
    <property type="entry name" value="MCM_dom"/>
</dbReference>
<comment type="caution">
    <text evidence="5">The sequence shown here is derived from an EMBL/GenBank/DDBJ whole genome shotgun (WGS) entry which is preliminary data.</text>
</comment>
<reference evidence="5" key="2">
    <citation type="submission" date="2020-08" db="EMBL/GenBank/DDBJ databases">
        <title>Plant Genome Project.</title>
        <authorList>
            <person name="Zhang R.-G."/>
        </authorList>
    </citation>
    <scope>NUCLEOTIDE SEQUENCE</scope>
    <source>
        <strain evidence="5">Huo1</strain>
        <tissue evidence="5">Leaf</tissue>
    </source>
</reference>
<feature type="compositionally biased region" description="Gly residues" evidence="3">
    <location>
        <begin position="14"/>
        <end position="23"/>
    </location>
</feature>
<dbReference type="InterPro" id="IPR027417">
    <property type="entry name" value="P-loop_NTPase"/>
</dbReference>
<evidence type="ECO:0000256" key="1">
    <source>
        <dbReference type="ARBA" id="ARBA00022741"/>
    </source>
</evidence>
<evidence type="ECO:0000313" key="5">
    <source>
        <dbReference type="EMBL" id="KAG6423928.1"/>
    </source>
</evidence>
<proteinExistence type="predicted"/>
<dbReference type="GO" id="GO:0000727">
    <property type="term" value="P:double-strand break repair via break-induced replication"/>
    <property type="evidence" value="ECO:0007669"/>
    <property type="project" value="TreeGrafter"/>
</dbReference>
<evidence type="ECO:0000313" key="6">
    <source>
        <dbReference type="Proteomes" id="UP000298416"/>
    </source>
</evidence>
<name>A0A8X9A0L3_SALSN</name>
<dbReference type="PROSITE" id="PS50051">
    <property type="entry name" value="MCM_2"/>
    <property type="match status" value="1"/>
</dbReference>
<accession>A0A8X9A0L3</accession>
<dbReference type="GO" id="GO:0003697">
    <property type="term" value="F:single-stranded DNA binding"/>
    <property type="evidence" value="ECO:0007669"/>
    <property type="project" value="TreeGrafter"/>
</dbReference>
<dbReference type="GO" id="GO:0005634">
    <property type="term" value="C:nucleus"/>
    <property type="evidence" value="ECO:0007669"/>
    <property type="project" value="TreeGrafter"/>
</dbReference>
<dbReference type="GO" id="GO:1902969">
    <property type="term" value="P:mitotic DNA replication"/>
    <property type="evidence" value="ECO:0007669"/>
    <property type="project" value="TreeGrafter"/>
</dbReference>
<dbReference type="GO" id="GO:0005524">
    <property type="term" value="F:ATP binding"/>
    <property type="evidence" value="ECO:0007669"/>
    <property type="project" value="UniProtKB-KW"/>
</dbReference>
<feature type="region of interest" description="Disordered" evidence="3">
    <location>
        <begin position="1"/>
        <end position="76"/>
    </location>
</feature>
<dbReference type="SMART" id="SM00350">
    <property type="entry name" value="MCM"/>
    <property type="match status" value="1"/>
</dbReference>
<organism evidence="5">
    <name type="scientific">Salvia splendens</name>
    <name type="common">Scarlet sage</name>
    <dbReference type="NCBI Taxonomy" id="180675"/>
    <lineage>
        <taxon>Eukaryota</taxon>
        <taxon>Viridiplantae</taxon>
        <taxon>Streptophyta</taxon>
        <taxon>Embryophyta</taxon>
        <taxon>Tracheophyta</taxon>
        <taxon>Spermatophyta</taxon>
        <taxon>Magnoliopsida</taxon>
        <taxon>eudicotyledons</taxon>
        <taxon>Gunneridae</taxon>
        <taxon>Pentapetalae</taxon>
        <taxon>asterids</taxon>
        <taxon>lamiids</taxon>
        <taxon>Lamiales</taxon>
        <taxon>Lamiaceae</taxon>
        <taxon>Nepetoideae</taxon>
        <taxon>Mentheae</taxon>
        <taxon>Salviinae</taxon>
        <taxon>Salvia</taxon>
        <taxon>Salvia subgen. Calosphace</taxon>
        <taxon>core Calosphace</taxon>
    </lineage>
</organism>
<dbReference type="AlphaFoldDB" id="A0A8X9A0L3"/>
<dbReference type="Proteomes" id="UP000298416">
    <property type="component" value="Unassembled WGS sequence"/>
</dbReference>
<feature type="compositionally biased region" description="Basic and acidic residues" evidence="3">
    <location>
        <begin position="26"/>
        <end position="51"/>
    </location>
</feature>
<evidence type="ECO:0000259" key="4">
    <source>
        <dbReference type="PROSITE" id="PS50051"/>
    </source>
</evidence>